<organism evidence="1 2">
    <name type="scientific">Senna tora</name>
    <dbReference type="NCBI Taxonomy" id="362788"/>
    <lineage>
        <taxon>Eukaryota</taxon>
        <taxon>Viridiplantae</taxon>
        <taxon>Streptophyta</taxon>
        <taxon>Embryophyta</taxon>
        <taxon>Tracheophyta</taxon>
        <taxon>Spermatophyta</taxon>
        <taxon>Magnoliopsida</taxon>
        <taxon>eudicotyledons</taxon>
        <taxon>Gunneridae</taxon>
        <taxon>Pentapetalae</taxon>
        <taxon>rosids</taxon>
        <taxon>fabids</taxon>
        <taxon>Fabales</taxon>
        <taxon>Fabaceae</taxon>
        <taxon>Caesalpinioideae</taxon>
        <taxon>Cassia clade</taxon>
        <taxon>Senna</taxon>
    </lineage>
</organism>
<dbReference type="PANTHER" id="PTHR31973:SF187">
    <property type="entry name" value="MUTATOR TRANSPOSASE MUDRA PROTEIN"/>
    <property type="match status" value="1"/>
</dbReference>
<dbReference type="OrthoDB" id="1937322at2759"/>
<proteinExistence type="predicted"/>
<protein>
    <submittedName>
        <fullName evidence="1">Uncharacterized protein</fullName>
    </submittedName>
</protein>
<gene>
    <name evidence="1" type="ORF">G2W53_040661</name>
</gene>
<reference evidence="1" key="1">
    <citation type="submission" date="2020-09" db="EMBL/GenBank/DDBJ databases">
        <title>Genome-Enabled Discovery of Anthraquinone Biosynthesis in Senna tora.</title>
        <authorList>
            <person name="Kang S.-H."/>
            <person name="Pandey R.P."/>
            <person name="Lee C.-M."/>
            <person name="Sim J.-S."/>
            <person name="Jeong J.-T."/>
            <person name="Choi B.-S."/>
            <person name="Jung M."/>
            <person name="Ginzburg D."/>
            <person name="Zhao K."/>
            <person name="Won S.Y."/>
            <person name="Oh T.-J."/>
            <person name="Yu Y."/>
            <person name="Kim N.-H."/>
            <person name="Lee O.R."/>
            <person name="Lee T.-H."/>
            <person name="Bashyal P."/>
            <person name="Kim T.-S."/>
            <person name="Lee W.-H."/>
            <person name="Kawkins C."/>
            <person name="Kim C.-K."/>
            <person name="Kim J.S."/>
            <person name="Ahn B.O."/>
            <person name="Rhee S.Y."/>
            <person name="Sohng J.K."/>
        </authorList>
    </citation>
    <scope>NUCLEOTIDE SEQUENCE</scope>
    <source>
        <tissue evidence="1">Leaf</tissue>
    </source>
</reference>
<dbReference type="Proteomes" id="UP000634136">
    <property type="component" value="Unassembled WGS sequence"/>
</dbReference>
<comment type="caution">
    <text evidence="1">The sequence shown here is derived from an EMBL/GenBank/DDBJ whole genome shotgun (WGS) entry which is preliminary data.</text>
</comment>
<name>A0A834SCM7_9FABA</name>
<dbReference type="EMBL" id="JAAIUW010000013">
    <property type="protein sequence ID" value="KAF7801550.1"/>
    <property type="molecule type" value="Genomic_DNA"/>
</dbReference>
<accession>A0A834SCM7</accession>
<evidence type="ECO:0000313" key="1">
    <source>
        <dbReference type="EMBL" id="KAF7801550.1"/>
    </source>
</evidence>
<sequence>MKKVVTAQASTSKAREFNDDEYAYEDLRSATSNSNDDIDKASYPRFKEVKDMTNYKWVWMLIGRDPNDQMLPVAFDVVEVESKDTWTWATADQSCDALLNNMSETFNSVILQFREKPIVTMLEEIRMSLMDRWANNRTKILANPKSIFLRIKAQPEKQISMSGK</sequence>
<keyword evidence="2" id="KW-1185">Reference proteome</keyword>
<dbReference type="PANTHER" id="PTHR31973">
    <property type="entry name" value="POLYPROTEIN, PUTATIVE-RELATED"/>
    <property type="match status" value="1"/>
</dbReference>
<dbReference type="AlphaFoldDB" id="A0A834SCM7"/>
<evidence type="ECO:0000313" key="2">
    <source>
        <dbReference type="Proteomes" id="UP000634136"/>
    </source>
</evidence>